<name>A0AAV6VR44_9ARAC</name>
<dbReference type="Proteomes" id="UP000827092">
    <property type="component" value="Unassembled WGS sequence"/>
</dbReference>
<sequence>MEMPNMAITRGVIGDPLPLFEECLSAAEKVADRRLLAKGRAARRCRTRAVAEPGQMQCSGLFTISSRRNPVPGRSASATRHHSADIPAVFH</sequence>
<feature type="region of interest" description="Disordered" evidence="1">
    <location>
        <begin position="64"/>
        <end position="91"/>
    </location>
</feature>
<organism evidence="2 3">
    <name type="scientific">Oedothorax gibbosus</name>
    <dbReference type="NCBI Taxonomy" id="931172"/>
    <lineage>
        <taxon>Eukaryota</taxon>
        <taxon>Metazoa</taxon>
        <taxon>Ecdysozoa</taxon>
        <taxon>Arthropoda</taxon>
        <taxon>Chelicerata</taxon>
        <taxon>Arachnida</taxon>
        <taxon>Araneae</taxon>
        <taxon>Araneomorphae</taxon>
        <taxon>Entelegynae</taxon>
        <taxon>Araneoidea</taxon>
        <taxon>Linyphiidae</taxon>
        <taxon>Erigoninae</taxon>
        <taxon>Oedothorax</taxon>
    </lineage>
</organism>
<gene>
    <name evidence="2" type="ORF">JTE90_015993</name>
</gene>
<protein>
    <submittedName>
        <fullName evidence="2">Uncharacterized protein</fullName>
    </submittedName>
</protein>
<evidence type="ECO:0000313" key="2">
    <source>
        <dbReference type="EMBL" id="KAG8199162.1"/>
    </source>
</evidence>
<comment type="caution">
    <text evidence="2">The sequence shown here is derived from an EMBL/GenBank/DDBJ whole genome shotgun (WGS) entry which is preliminary data.</text>
</comment>
<proteinExistence type="predicted"/>
<accession>A0AAV6VR44</accession>
<reference evidence="2 3" key="1">
    <citation type="journal article" date="2022" name="Nat. Ecol. Evol.">
        <title>A masculinizing supergene underlies an exaggerated male reproductive morph in a spider.</title>
        <authorList>
            <person name="Hendrickx F."/>
            <person name="De Corte Z."/>
            <person name="Sonet G."/>
            <person name="Van Belleghem S.M."/>
            <person name="Kostlbacher S."/>
            <person name="Vangestel C."/>
        </authorList>
    </citation>
    <scope>NUCLEOTIDE SEQUENCE [LARGE SCALE GENOMIC DNA]</scope>
    <source>
        <strain evidence="2">W744_W776</strain>
    </source>
</reference>
<evidence type="ECO:0000313" key="3">
    <source>
        <dbReference type="Proteomes" id="UP000827092"/>
    </source>
</evidence>
<evidence type="ECO:0000256" key="1">
    <source>
        <dbReference type="SAM" id="MobiDB-lite"/>
    </source>
</evidence>
<dbReference type="AlphaFoldDB" id="A0AAV6VR44"/>
<keyword evidence="3" id="KW-1185">Reference proteome</keyword>
<dbReference type="EMBL" id="JAFNEN010000030">
    <property type="protein sequence ID" value="KAG8199162.1"/>
    <property type="molecule type" value="Genomic_DNA"/>
</dbReference>